<dbReference type="PANTHER" id="PTHR46401">
    <property type="entry name" value="GLYCOSYLTRANSFERASE WBBK-RELATED"/>
    <property type="match status" value="1"/>
</dbReference>
<evidence type="ECO:0000259" key="3">
    <source>
        <dbReference type="Pfam" id="PF13439"/>
    </source>
</evidence>
<protein>
    <submittedName>
        <fullName evidence="4">Glycosyltransferase family 4 protein</fullName>
    </submittedName>
</protein>
<feature type="domain" description="Glycosyltransferase subfamily 4-like N-terminal" evidence="3">
    <location>
        <begin position="21"/>
        <end position="174"/>
    </location>
</feature>
<dbReference type="Pfam" id="PF13439">
    <property type="entry name" value="Glyco_transf_4"/>
    <property type="match status" value="1"/>
</dbReference>
<evidence type="ECO:0000256" key="1">
    <source>
        <dbReference type="ARBA" id="ARBA00022679"/>
    </source>
</evidence>
<dbReference type="AlphaFoldDB" id="A0AAX1NAX5"/>
<reference evidence="4 5" key="1">
    <citation type="submission" date="2021-05" db="EMBL/GenBank/DDBJ databases">
        <title>Comparative genomic studies on the polysaccharide-degrading batcterial strains of the Flammeovirga genus.</title>
        <authorList>
            <person name="Zewei F."/>
            <person name="Zheng Z."/>
            <person name="Yu L."/>
            <person name="Ruyue G."/>
            <person name="Yanhong M."/>
            <person name="Yuanyuan C."/>
            <person name="Jingyan G."/>
            <person name="Wenjun H."/>
        </authorList>
    </citation>
    <scope>NUCLEOTIDE SEQUENCE [LARGE SCALE GENOMIC DNA]</scope>
    <source>
        <strain evidence="4 5">NBRC:100898</strain>
    </source>
</reference>
<dbReference type="InterPro" id="IPR028098">
    <property type="entry name" value="Glyco_trans_4-like_N"/>
</dbReference>
<accession>A0AAX1NAX5</accession>
<dbReference type="KEGG" id="fya:KMW28_26010"/>
<organism evidence="4 5">
    <name type="scientific">Flammeovirga yaeyamensis</name>
    <dbReference type="NCBI Taxonomy" id="367791"/>
    <lineage>
        <taxon>Bacteria</taxon>
        <taxon>Pseudomonadati</taxon>
        <taxon>Bacteroidota</taxon>
        <taxon>Cytophagia</taxon>
        <taxon>Cytophagales</taxon>
        <taxon>Flammeovirgaceae</taxon>
        <taxon>Flammeovirga</taxon>
    </lineage>
</organism>
<keyword evidence="5" id="KW-1185">Reference proteome</keyword>
<dbReference type="PANTHER" id="PTHR46401:SF2">
    <property type="entry name" value="GLYCOSYLTRANSFERASE WBBK-RELATED"/>
    <property type="match status" value="1"/>
</dbReference>
<keyword evidence="1" id="KW-0808">Transferase</keyword>
<dbReference type="EMBL" id="CP076133">
    <property type="protein sequence ID" value="QWG04352.1"/>
    <property type="molecule type" value="Genomic_DNA"/>
</dbReference>
<proteinExistence type="predicted"/>
<dbReference type="Pfam" id="PF00534">
    <property type="entry name" value="Glycos_transf_1"/>
    <property type="match status" value="1"/>
</dbReference>
<name>A0AAX1NAX5_9BACT</name>
<dbReference type="InterPro" id="IPR001296">
    <property type="entry name" value="Glyco_trans_1"/>
</dbReference>
<dbReference type="Gene3D" id="3.40.50.2000">
    <property type="entry name" value="Glycogen Phosphorylase B"/>
    <property type="match status" value="2"/>
</dbReference>
<evidence type="ECO:0000259" key="2">
    <source>
        <dbReference type="Pfam" id="PF00534"/>
    </source>
</evidence>
<evidence type="ECO:0000313" key="4">
    <source>
        <dbReference type="EMBL" id="QWG04352.1"/>
    </source>
</evidence>
<evidence type="ECO:0000313" key="5">
    <source>
        <dbReference type="Proteomes" id="UP000678679"/>
    </source>
</evidence>
<dbReference type="GO" id="GO:0009103">
    <property type="term" value="P:lipopolysaccharide biosynthetic process"/>
    <property type="evidence" value="ECO:0007669"/>
    <property type="project" value="TreeGrafter"/>
</dbReference>
<dbReference type="GO" id="GO:0016757">
    <property type="term" value="F:glycosyltransferase activity"/>
    <property type="evidence" value="ECO:0007669"/>
    <property type="project" value="InterPro"/>
</dbReference>
<feature type="domain" description="Glycosyl transferase family 1" evidence="2">
    <location>
        <begin position="192"/>
        <end position="348"/>
    </location>
</feature>
<dbReference type="SUPFAM" id="SSF53756">
    <property type="entry name" value="UDP-Glycosyltransferase/glycogen phosphorylase"/>
    <property type="match status" value="1"/>
</dbReference>
<dbReference type="RefSeq" id="WP_205958165.1">
    <property type="nucleotide sequence ID" value="NZ_CP076133.1"/>
</dbReference>
<dbReference type="Proteomes" id="UP000678679">
    <property type="component" value="Chromosome 2"/>
</dbReference>
<dbReference type="CDD" id="cd03809">
    <property type="entry name" value="GT4_MtfB-like"/>
    <property type="match status" value="1"/>
</dbReference>
<sequence>MKNSMQIPSDITLACCQHFNSGIGRYSYMLGESLRELKSNVKLYKVYKPNHTDVDYHKHKWIKKIPYRSFRGLHSYILPYFIHQKIKSTPKDQIIHGHWFLSGLAASYTPNPVVVTMHDVSLLHITEADKWFTGYYKWAINRFKERRTPIIVVSNNAKMDTIKYANYPEELIYVSKGFLNFNQFFYDDTVIKDKDKFTIIYTGGLGGRKNVGLLLHAMKVIEKKYPHVFLKIAGAHPEYTNYPAIAKELGLQNIEFSGFIPDEKLNQFYNEADLFVFTSLYEGFGYTPLEAMAAKLPVISTKGGSLTEIVGKGGTLVEYNVMDMIEKITHYIENEKERKQQAELGYEWVKQYTRKNSLEETIKAYNFY</sequence>
<gene>
    <name evidence="4" type="ORF">KMW28_26010</name>
</gene>